<evidence type="ECO:0000313" key="1">
    <source>
        <dbReference type="EMBL" id="GMG33355.1"/>
    </source>
</evidence>
<name>A0AAN4YSP5_ASPOZ</name>
<protein>
    <submittedName>
        <fullName evidence="1">Unnamed protein product</fullName>
    </submittedName>
</protein>
<accession>A0AAN4YSP5</accession>
<evidence type="ECO:0000313" key="2">
    <source>
        <dbReference type="Proteomes" id="UP001165205"/>
    </source>
</evidence>
<dbReference type="EMBL" id="BSYA01000116">
    <property type="protein sequence ID" value="GMG33355.1"/>
    <property type="molecule type" value="Genomic_DNA"/>
</dbReference>
<dbReference type="AlphaFoldDB" id="A0AAN4YSP5"/>
<reference evidence="1" key="1">
    <citation type="submission" date="2023-04" db="EMBL/GenBank/DDBJ databases">
        <title>Aspergillus oryzae NBRC 4228.</title>
        <authorList>
            <person name="Ichikawa N."/>
            <person name="Sato H."/>
            <person name="Tonouchi N."/>
        </authorList>
    </citation>
    <scope>NUCLEOTIDE SEQUENCE</scope>
    <source>
        <strain evidence="1">NBRC 4228</strain>
    </source>
</reference>
<proteinExistence type="predicted"/>
<comment type="caution">
    <text evidence="1">The sequence shown here is derived from an EMBL/GenBank/DDBJ whole genome shotgun (WGS) entry which is preliminary data.</text>
</comment>
<dbReference type="Proteomes" id="UP001165205">
    <property type="component" value="Unassembled WGS sequence"/>
</dbReference>
<organism evidence="1 2">
    <name type="scientific">Aspergillus oryzae</name>
    <name type="common">Yellow koji mold</name>
    <dbReference type="NCBI Taxonomy" id="5062"/>
    <lineage>
        <taxon>Eukaryota</taxon>
        <taxon>Fungi</taxon>
        <taxon>Dikarya</taxon>
        <taxon>Ascomycota</taxon>
        <taxon>Pezizomycotina</taxon>
        <taxon>Eurotiomycetes</taxon>
        <taxon>Eurotiomycetidae</taxon>
        <taxon>Eurotiales</taxon>
        <taxon>Aspergillaceae</taxon>
        <taxon>Aspergillus</taxon>
        <taxon>Aspergillus subgen. Circumdati</taxon>
    </lineage>
</organism>
<sequence>MDYLLKQADVNLRHIPYKHFIGTVGKEELIDVLLNGIFPDIVKLEEHIITTERLYSDERLVSPETRSATTIDTLSSSIRFWLYTKGFKRDEDIVRLQERGSSLAEALLMLMTLLPYRPAHIAGSSQKKTIIPSLTKRRGVFERDKLEHVKSLLVELNADGFPERTYSKTRLSILEKEINTDDPNAYFDVPEEHIGEVENALMQVSSEGPLENSTIEAAKEVRVRRILDAEMQLAEDPDAILEMAEEQLNEADNTPLHGLVQSPSRMPGGSSMRNIVSEPVFKTRMQLLNGGRYYNGCRRQNLRVDIYLPMNIIATINVNKYPQHRLLVRAELKQPGERHPNCWARNVLDSDAGARLAITITREEGDHFITVYATNNGYWAPYKANTFVDWLNGMGYVQISQTPRRYLHFQPHLLEGLPEELMYFVNGGYIDDKGVKFKNESERESRT</sequence>
<gene>
    <name evidence="1" type="ORF">Aory04_000889400</name>
</gene>